<protein>
    <recommendedName>
        <fullName evidence="3">HEAT repeat domain-containing protein</fullName>
    </recommendedName>
</protein>
<accession>A0A917NYP8</accession>
<comment type="caution">
    <text evidence="1">The sequence shown here is derived from an EMBL/GenBank/DDBJ whole genome shotgun (WGS) entry which is preliminary data.</text>
</comment>
<gene>
    <name evidence="1" type="ORF">GCM10011320_57410</name>
</gene>
<keyword evidence="2" id="KW-1185">Reference proteome</keyword>
<sequence>MPFVLSGVLAVASLPALIVALTDTNRWVRLRILQTLEKLGERAAAAAPHVALAISDPDEAVSEAAASVIAGILGEAAIPFLEAAARRP</sequence>
<reference evidence="1" key="2">
    <citation type="submission" date="2020-09" db="EMBL/GenBank/DDBJ databases">
        <authorList>
            <person name="Sun Q."/>
            <person name="Zhou Y."/>
        </authorList>
    </citation>
    <scope>NUCLEOTIDE SEQUENCE</scope>
    <source>
        <strain evidence="1">CGMCC 1.3617</strain>
    </source>
</reference>
<evidence type="ECO:0008006" key="3">
    <source>
        <dbReference type="Google" id="ProtNLM"/>
    </source>
</evidence>
<dbReference type="Gene3D" id="1.25.10.10">
    <property type="entry name" value="Leucine-rich Repeat Variant"/>
    <property type="match status" value="1"/>
</dbReference>
<dbReference type="Proteomes" id="UP000661507">
    <property type="component" value="Unassembled WGS sequence"/>
</dbReference>
<dbReference type="AlphaFoldDB" id="A0A917NYP8"/>
<proteinExistence type="predicted"/>
<evidence type="ECO:0000313" key="1">
    <source>
        <dbReference type="EMBL" id="GGJ42307.1"/>
    </source>
</evidence>
<dbReference type="Pfam" id="PF13646">
    <property type="entry name" value="HEAT_2"/>
    <property type="match status" value="1"/>
</dbReference>
<dbReference type="InterPro" id="IPR016024">
    <property type="entry name" value="ARM-type_fold"/>
</dbReference>
<dbReference type="InterPro" id="IPR011989">
    <property type="entry name" value="ARM-like"/>
</dbReference>
<dbReference type="EMBL" id="BMKW01000022">
    <property type="protein sequence ID" value="GGJ42307.1"/>
    <property type="molecule type" value="Genomic_DNA"/>
</dbReference>
<organism evidence="1 2">
    <name type="scientific">Neoroseomonas lacus</name>
    <dbReference type="NCBI Taxonomy" id="287609"/>
    <lineage>
        <taxon>Bacteria</taxon>
        <taxon>Pseudomonadati</taxon>
        <taxon>Pseudomonadota</taxon>
        <taxon>Alphaproteobacteria</taxon>
        <taxon>Acetobacterales</taxon>
        <taxon>Acetobacteraceae</taxon>
        <taxon>Neoroseomonas</taxon>
    </lineage>
</organism>
<reference evidence="1" key="1">
    <citation type="journal article" date="2014" name="Int. J. Syst. Evol. Microbiol.">
        <title>Complete genome sequence of Corynebacterium casei LMG S-19264T (=DSM 44701T), isolated from a smear-ripened cheese.</title>
        <authorList>
            <consortium name="US DOE Joint Genome Institute (JGI-PGF)"/>
            <person name="Walter F."/>
            <person name="Albersmeier A."/>
            <person name="Kalinowski J."/>
            <person name="Ruckert C."/>
        </authorList>
    </citation>
    <scope>NUCLEOTIDE SEQUENCE</scope>
    <source>
        <strain evidence="1">CGMCC 1.3617</strain>
    </source>
</reference>
<evidence type="ECO:0000313" key="2">
    <source>
        <dbReference type="Proteomes" id="UP000661507"/>
    </source>
</evidence>
<name>A0A917NYP8_9PROT</name>
<dbReference type="SUPFAM" id="SSF48371">
    <property type="entry name" value="ARM repeat"/>
    <property type="match status" value="1"/>
</dbReference>